<dbReference type="AlphaFoldDB" id="X6MPS0"/>
<protein>
    <submittedName>
        <fullName evidence="2">Uncharacterized protein</fullName>
    </submittedName>
</protein>
<comment type="caution">
    <text evidence="2">The sequence shown here is derived from an EMBL/GenBank/DDBJ whole genome shotgun (WGS) entry which is preliminary data.</text>
</comment>
<organism evidence="2 3">
    <name type="scientific">Reticulomyxa filosa</name>
    <dbReference type="NCBI Taxonomy" id="46433"/>
    <lineage>
        <taxon>Eukaryota</taxon>
        <taxon>Sar</taxon>
        <taxon>Rhizaria</taxon>
        <taxon>Retaria</taxon>
        <taxon>Foraminifera</taxon>
        <taxon>Monothalamids</taxon>
        <taxon>Reticulomyxidae</taxon>
        <taxon>Reticulomyxa</taxon>
    </lineage>
</organism>
<name>X6MPS0_RETFI</name>
<reference evidence="2 3" key="1">
    <citation type="journal article" date="2013" name="Curr. Biol.">
        <title>The Genome of the Foraminiferan Reticulomyxa filosa.</title>
        <authorList>
            <person name="Glockner G."/>
            <person name="Hulsmann N."/>
            <person name="Schleicher M."/>
            <person name="Noegel A.A."/>
            <person name="Eichinger L."/>
            <person name="Gallinger C."/>
            <person name="Pawlowski J."/>
            <person name="Sierra R."/>
            <person name="Euteneuer U."/>
            <person name="Pillet L."/>
            <person name="Moustafa A."/>
            <person name="Platzer M."/>
            <person name="Groth M."/>
            <person name="Szafranski K."/>
            <person name="Schliwa M."/>
        </authorList>
    </citation>
    <scope>NUCLEOTIDE SEQUENCE [LARGE SCALE GENOMIC DNA]</scope>
</reference>
<keyword evidence="3" id="KW-1185">Reference proteome</keyword>
<dbReference type="Proteomes" id="UP000023152">
    <property type="component" value="Unassembled WGS sequence"/>
</dbReference>
<evidence type="ECO:0000313" key="3">
    <source>
        <dbReference type="Proteomes" id="UP000023152"/>
    </source>
</evidence>
<feature type="region of interest" description="Disordered" evidence="1">
    <location>
        <begin position="179"/>
        <end position="203"/>
    </location>
</feature>
<feature type="compositionally biased region" description="Basic and acidic residues" evidence="1">
    <location>
        <begin position="180"/>
        <end position="203"/>
    </location>
</feature>
<feature type="non-terminal residue" evidence="2">
    <location>
        <position position="203"/>
    </location>
</feature>
<evidence type="ECO:0000256" key="1">
    <source>
        <dbReference type="SAM" id="MobiDB-lite"/>
    </source>
</evidence>
<evidence type="ECO:0000313" key="2">
    <source>
        <dbReference type="EMBL" id="ETO15993.1"/>
    </source>
</evidence>
<dbReference type="EMBL" id="ASPP01018649">
    <property type="protein sequence ID" value="ETO15993.1"/>
    <property type="molecule type" value="Genomic_DNA"/>
</dbReference>
<accession>X6MPS0</accession>
<proteinExistence type="predicted"/>
<sequence>MRAKLIRMRKQHEVQVPLFDHASTSTPTNKRRFVSRFSIRSRFCFALFVKKKKKKRERKRKNKGIHTTTLLQMHATYNTRMHVYSARNASDDMLMSVPSTVYSALQAERSDVQNMATESSATATTTTTTTTTAATTDAQGQGNTMTTRSSWRPQTVFSNLRQRTLPMYHFVSRTISSRLDNADTKEEKDKDKDGHQDIDMLDK</sequence>
<gene>
    <name evidence="2" type="ORF">RFI_21365</name>
</gene>